<dbReference type="Pfam" id="PF09258">
    <property type="entry name" value="Glyco_transf_64"/>
    <property type="match status" value="1"/>
</dbReference>
<evidence type="ECO:0000259" key="5">
    <source>
        <dbReference type="Pfam" id="PF09258"/>
    </source>
</evidence>
<feature type="domain" description="Glycosyl transferase 64" evidence="5">
    <location>
        <begin position="165"/>
        <end position="204"/>
    </location>
</feature>
<evidence type="ECO:0000256" key="3">
    <source>
        <dbReference type="ARBA" id="ARBA00022679"/>
    </source>
</evidence>
<name>A0A4Y1ZLN7_ARAVE</name>
<protein>
    <submittedName>
        <fullName evidence="6">Exostosin-2</fullName>
    </submittedName>
</protein>
<dbReference type="GO" id="GO:0005789">
    <property type="term" value="C:endoplasmic reticulum membrane"/>
    <property type="evidence" value="ECO:0007669"/>
    <property type="project" value="UniProtKB-SubCell"/>
</dbReference>
<feature type="non-terminal residue" evidence="6">
    <location>
        <position position="1"/>
    </location>
</feature>
<dbReference type="EMBL" id="BGPR01075576">
    <property type="protein sequence ID" value="GBL56098.1"/>
    <property type="molecule type" value="Genomic_DNA"/>
</dbReference>
<dbReference type="OrthoDB" id="5954868at2759"/>
<dbReference type="InterPro" id="IPR015338">
    <property type="entry name" value="GT64_dom"/>
</dbReference>
<dbReference type="Gene3D" id="3.90.550.10">
    <property type="entry name" value="Spore Coat Polysaccharide Biosynthesis Protein SpsA, Chain A"/>
    <property type="match status" value="1"/>
</dbReference>
<evidence type="ECO:0000256" key="2">
    <source>
        <dbReference type="ARBA" id="ARBA00010271"/>
    </source>
</evidence>
<keyword evidence="4" id="KW-1015">Disulfide bond</keyword>
<dbReference type="GO" id="GO:1901135">
    <property type="term" value="P:carbohydrate derivative metabolic process"/>
    <property type="evidence" value="ECO:0007669"/>
    <property type="project" value="UniProtKB-ARBA"/>
</dbReference>
<dbReference type="GO" id="GO:0016757">
    <property type="term" value="F:glycosyltransferase activity"/>
    <property type="evidence" value="ECO:0007669"/>
    <property type="project" value="InterPro"/>
</dbReference>
<feature type="non-terminal residue" evidence="6">
    <location>
        <position position="207"/>
    </location>
</feature>
<evidence type="ECO:0000313" key="6">
    <source>
        <dbReference type="EMBL" id="GBL56098.1"/>
    </source>
</evidence>
<keyword evidence="3" id="KW-0808">Transferase</keyword>
<gene>
    <name evidence="6" type="primary">EXT2</name>
    <name evidence="6" type="ORF">AVEN_181443_1</name>
</gene>
<accession>A0A4Y1ZLN7</accession>
<organism evidence="6 7">
    <name type="scientific">Araneus ventricosus</name>
    <name type="common">Orbweaver spider</name>
    <name type="synonym">Epeira ventricosa</name>
    <dbReference type="NCBI Taxonomy" id="182803"/>
    <lineage>
        <taxon>Eukaryota</taxon>
        <taxon>Metazoa</taxon>
        <taxon>Ecdysozoa</taxon>
        <taxon>Arthropoda</taxon>
        <taxon>Chelicerata</taxon>
        <taxon>Arachnida</taxon>
        <taxon>Araneae</taxon>
        <taxon>Araneomorphae</taxon>
        <taxon>Entelegynae</taxon>
        <taxon>Araneoidea</taxon>
        <taxon>Araneidae</taxon>
        <taxon>Araneus</taxon>
    </lineage>
</organism>
<evidence type="ECO:0000256" key="4">
    <source>
        <dbReference type="ARBA" id="ARBA00023157"/>
    </source>
</evidence>
<dbReference type="Proteomes" id="UP000499080">
    <property type="component" value="Unassembled WGS sequence"/>
</dbReference>
<comment type="subcellular location">
    <subcellularLocation>
        <location evidence="1">Endoplasmic reticulum membrane</location>
        <topology evidence="1">Single-pass type II membrane protein</topology>
    </subcellularLocation>
</comment>
<dbReference type="AlphaFoldDB" id="A0A4Y1ZLN7"/>
<keyword evidence="7" id="KW-1185">Reference proteome</keyword>
<comment type="similarity">
    <text evidence="2">Belongs to the glycosyltransferase 47 family.</text>
</comment>
<evidence type="ECO:0000313" key="7">
    <source>
        <dbReference type="Proteomes" id="UP000499080"/>
    </source>
</evidence>
<sequence>SLSPARTAASEHSLRAYLQVQLWYWISQRQEAFDKSTPKLGFERNQTWIVPFATHKEPAPPALILMIFWKCAKGCNLTCACRKYSIKRSTICYHCKGKGVPIFQKMITSLQTQLSERLKSIPGWRRKFQKLTLRKNVKYCKWRKVTVRVSPPLFLPTIAPKSQGFTAVILTYDRLESLFQVILKVVQAPSLAKVLVVWNNQVKSPPP</sequence>
<evidence type="ECO:0000256" key="1">
    <source>
        <dbReference type="ARBA" id="ARBA00004648"/>
    </source>
</evidence>
<dbReference type="InterPro" id="IPR029044">
    <property type="entry name" value="Nucleotide-diphossugar_trans"/>
</dbReference>
<proteinExistence type="inferred from homology"/>
<reference evidence="6 7" key="1">
    <citation type="journal article" date="2019" name="Sci. Rep.">
        <title>Orb-weaving spider Araneus ventricosus genome elucidates the spidroin gene catalogue.</title>
        <authorList>
            <person name="Kono N."/>
            <person name="Nakamura H."/>
            <person name="Ohtoshi R."/>
            <person name="Moran D.A.P."/>
            <person name="Shinohara A."/>
            <person name="Yoshida Y."/>
            <person name="Fujiwara M."/>
            <person name="Mori M."/>
            <person name="Tomita M."/>
            <person name="Arakawa K."/>
        </authorList>
    </citation>
    <scope>NUCLEOTIDE SEQUENCE [LARGE SCALE GENOMIC DNA]</scope>
</reference>
<comment type="caution">
    <text evidence="6">The sequence shown here is derived from an EMBL/GenBank/DDBJ whole genome shotgun (WGS) entry which is preliminary data.</text>
</comment>